<evidence type="ECO:0000313" key="10">
    <source>
        <dbReference type="Proteomes" id="UP000007879"/>
    </source>
</evidence>
<sequence length="589" mass="65394">MASYRGGQQGGGYNNRGRRGDGGRGRGGGGRGDKRKVSFHSQHDDRWDDGPSSSGNDDYRSSNRGYRGGRGGRGGGNNDQGRWTRGGGPRGRGRDRGYNDREREDYGNERGGFKSFKGKNRYTPYDKSPPGVGGMRSSGGVFDRIGPREQRGRGFNRDQSGGPRRDVFGRGRMGSDNRGRGWRNDRYVETTGERRVYNRTDSDMMEEDSSSILLKVLGQRYDSITMSLNLSDMFHDPTLHEHKIRSSMFDASFVNTVLDLVATHCPQLVALNLSNNRLQRLQAYSSLRDKCPSIESLDLSGNELHSPQELEAIAPLPSVKSLILEGNPFRDQEFSSYASVVRKYFPNLELLDGKPLPDPVKFDLPTNIGTIPPSQKGYLVNEDIRSLVVSFLEQYFSLYDGETRDKLLEAYSDNAVFSLSVDVSPQQRGPPLQQYMSSSRNLARVNDPGKRSSLIKHGRIDIVQFLRQFPQSCHISSSFSVDVMKANPMCTGFNVYGLFGEAGRMDSPIIRAFTRTFVIVAAGTGVTQEVVVVFKEIFFLIGAHVYTGDFGGRLIFMLMAATFSSSSFVVAGVCSVAIKERTSKNPSFF</sequence>
<dbReference type="SUPFAM" id="SSF54427">
    <property type="entry name" value="NTF2-like"/>
    <property type="match status" value="1"/>
</dbReference>
<dbReference type="InterPro" id="IPR032675">
    <property type="entry name" value="LRR_dom_sf"/>
</dbReference>
<comment type="subcellular location">
    <subcellularLocation>
        <location evidence="1">Nucleus</location>
    </subcellularLocation>
</comment>
<proteinExistence type="inferred from homology"/>
<keyword evidence="3" id="KW-0813">Transport</keyword>
<dbReference type="Pfam" id="PF22602">
    <property type="entry name" value="NXF_NTF2"/>
    <property type="match status" value="1"/>
</dbReference>
<evidence type="ECO:0000313" key="9">
    <source>
        <dbReference type="EnsemblMetazoa" id="XP_019850571.1"/>
    </source>
</evidence>
<evidence type="ECO:0000259" key="8">
    <source>
        <dbReference type="PROSITE" id="PS50177"/>
    </source>
</evidence>
<dbReference type="PROSITE" id="PS51450">
    <property type="entry name" value="LRR"/>
    <property type="match status" value="1"/>
</dbReference>
<feature type="compositionally biased region" description="Basic and acidic residues" evidence="6">
    <location>
        <begin position="92"/>
        <end position="112"/>
    </location>
</feature>
<keyword evidence="5" id="KW-0539">Nucleus</keyword>
<feature type="compositionally biased region" description="Basic and acidic residues" evidence="6">
    <location>
        <begin position="163"/>
        <end position="183"/>
    </location>
</feature>
<dbReference type="InterPro" id="IPR002075">
    <property type="entry name" value="NTF2_dom"/>
</dbReference>
<accession>A0AAN0J1G7</accession>
<keyword evidence="7" id="KW-1133">Transmembrane helix</keyword>
<evidence type="ECO:0000256" key="2">
    <source>
        <dbReference type="ARBA" id="ARBA00009285"/>
    </source>
</evidence>
<dbReference type="GO" id="GO:0003723">
    <property type="term" value="F:RNA binding"/>
    <property type="evidence" value="ECO:0007669"/>
    <property type="project" value="TreeGrafter"/>
</dbReference>
<keyword evidence="7" id="KW-0812">Transmembrane</keyword>
<dbReference type="InterPro" id="IPR057125">
    <property type="entry name" value="NXF1/2/3/5-like_LRR"/>
</dbReference>
<dbReference type="SUPFAM" id="SSF52058">
    <property type="entry name" value="L domain-like"/>
    <property type="match status" value="1"/>
</dbReference>
<dbReference type="PROSITE" id="PS50177">
    <property type="entry name" value="NTF2_DOMAIN"/>
    <property type="match status" value="1"/>
</dbReference>
<keyword evidence="7" id="KW-0472">Membrane</keyword>
<dbReference type="EnsemblMetazoa" id="XM_019995012.1">
    <property type="protein sequence ID" value="XP_019850571.1"/>
    <property type="gene ID" value="LOC100640489"/>
</dbReference>
<feature type="region of interest" description="Disordered" evidence="6">
    <location>
        <begin position="1"/>
        <end position="183"/>
    </location>
</feature>
<feature type="domain" description="NTF2" evidence="8">
    <location>
        <begin position="387"/>
        <end position="540"/>
    </location>
</feature>
<dbReference type="RefSeq" id="XP_019850571.1">
    <property type="nucleotide sequence ID" value="XM_019995012.1"/>
</dbReference>
<dbReference type="Gene3D" id="3.80.10.10">
    <property type="entry name" value="Ribonuclease Inhibitor"/>
    <property type="match status" value="1"/>
</dbReference>
<feature type="compositionally biased region" description="Gly residues" evidence="6">
    <location>
        <begin position="66"/>
        <end position="90"/>
    </location>
</feature>
<dbReference type="InterPro" id="IPR001611">
    <property type="entry name" value="Leu-rich_rpt"/>
</dbReference>
<dbReference type="AlphaFoldDB" id="A0AAN0J1G7"/>
<evidence type="ECO:0000256" key="1">
    <source>
        <dbReference type="ARBA" id="ARBA00004123"/>
    </source>
</evidence>
<keyword evidence="4" id="KW-0509">mRNA transport</keyword>
<dbReference type="GeneID" id="100640489"/>
<dbReference type="PANTHER" id="PTHR10662">
    <property type="entry name" value="NUCLEAR RNA EXPORT FACTOR"/>
    <property type="match status" value="1"/>
</dbReference>
<dbReference type="Gene3D" id="3.10.450.50">
    <property type="match status" value="1"/>
</dbReference>
<dbReference type="KEGG" id="aqu:100640489"/>
<dbReference type="Proteomes" id="UP000007879">
    <property type="component" value="Unassembled WGS sequence"/>
</dbReference>
<evidence type="ECO:0000256" key="7">
    <source>
        <dbReference type="SAM" id="Phobius"/>
    </source>
</evidence>
<reference evidence="10" key="1">
    <citation type="journal article" date="2010" name="Nature">
        <title>The Amphimedon queenslandica genome and the evolution of animal complexity.</title>
        <authorList>
            <person name="Srivastava M."/>
            <person name="Simakov O."/>
            <person name="Chapman J."/>
            <person name="Fahey B."/>
            <person name="Gauthier M.E."/>
            <person name="Mitros T."/>
            <person name="Richards G.S."/>
            <person name="Conaco C."/>
            <person name="Dacre M."/>
            <person name="Hellsten U."/>
            <person name="Larroux C."/>
            <person name="Putnam N.H."/>
            <person name="Stanke M."/>
            <person name="Adamska M."/>
            <person name="Darling A."/>
            <person name="Degnan S.M."/>
            <person name="Oakley T.H."/>
            <person name="Plachetzki D.C."/>
            <person name="Zhai Y."/>
            <person name="Adamski M."/>
            <person name="Calcino A."/>
            <person name="Cummins S.F."/>
            <person name="Goodstein D.M."/>
            <person name="Harris C."/>
            <person name="Jackson D.J."/>
            <person name="Leys S.P."/>
            <person name="Shu S."/>
            <person name="Woodcroft B.J."/>
            <person name="Vervoort M."/>
            <person name="Kosik K.S."/>
            <person name="Manning G."/>
            <person name="Degnan B.M."/>
            <person name="Rokhsar D.S."/>
        </authorList>
    </citation>
    <scope>NUCLEOTIDE SEQUENCE [LARGE SCALE GENOMIC DNA]</scope>
</reference>
<dbReference type="InterPro" id="IPR018222">
    <property type="entry name" value="Nuclear_transport_factor_2_euk"/>
</dbReference>
<feature type="compositionally biased region" description="Basic and acidic residues" evidence="6">
    <location>
        <begin position="145"/>
        <end position="156"/>
    </location>
</feature>
<evidence type="ECO:0000256" key="6">
    <source>
        <dbReference type="SAM" id="MobiDB-lite"/>
    </source>
</evidence>
<keyword evidence="10" id="KW-1185">Reference proteome</keyword>
<organism evidence="9 10">
    <name type="scientific">Amphimedon queenslandica</name>
    <name type="common">Sponge</name>
    <dbReference type="NCBI Taxonomy" id="400682"/>
    <lineage>
        <taxon>Eukaryota</taxon>
        <taxon>Metazoa</taxon>
        <taxon>Porifera</taxon>
        <taxon>Demospongiae</taxon>
        <taxon>Heteroscleromorpha</taxon>
        <taxon>Haplosclerida</taxon>
        <taxon>Niphatidae</taxon>
        <taxon>Amphimedon</taxon>
    </lineage>
</organism>
<name>A0AAN0J1G7_AMPQE</name>
<dbReference type="InterPro" id="IPR030217">
    <property type="entry name" value="NXF_fam"/>
</dbReference>
<dbReference type="InterPro" id="IPR032710">
    <property type="entry name" value="NTF2-like_dom_sf"/>
</dbReference>
<evidence type="ECO:0000256" key="3">
    <source>
        <dbReference type="ARBA" id="ARBA00022448"/>
    </source>
</evidence>
<feature type="transmembrane region" description="Helical" evidence="7">
    <location>
        <begin position="554"/>
        <end position="578"/>
    </location>
</feature>
<comment type="similarity">
    <text evidence="2">Belongs to the NXF family.</text>
</comment>
<protein>
    <recommendedName>
        <fullName evidence="8">NTF2 domain-containing protein</fullName>
    </recommendedName>
</protein>
<reference evidence="9" key="2">
    <citation type="submission" date="2024-06" db="UniProtKB">
        <authorList>
            <consortium name="EnsemblMetazoa"/>
        </authorList>
    </citation>
    <scope>IDENTIFICATION</scope>
</reference>
<feature type="compositionally biased region" description="Basic and acidic residues" evidence="6">
    <location>
        <begin position="31"/>
        <end position="49"/>
    </location>
</feature>
<dbReference type="Pfam" id="PF24048">
    <property type="entry name" value="LRR_NXF1-5"/>
    <property type="match status" value="1"/>
</dbReference>
<dbReference type="GO" id="GO:0005634">
    <property type="term" value="C:nucleus"/>
    <property type="evidence" value="ECO:0007669"/>
    <property type="project" value="UniProtKB-SubCell"/>
</dbReference>
<dbReference type="GO" id="GO:0016973">
    <property type="term" value="P:poly(A)+ mRNA export from nucleus"/>
    <property type="evidence" value="ECO:0007669"/>
    <property type="project" value="TreeGrafter"/>
</dbReference>
<dbReference type="PANTHER" id="PTHR10662:SF22">
    <property type="entry name" value="NUCLEAR RNA EXPORT FACTOR 1"/>
    <property type="match status" value="1"/>
</dbReference>
<evidence type="ECO:0000256" key="5">
    <source>
        <dbReference type="ARBA" id="ARBA00023242"/>
    </source>
</evidence>
<evidence type="ECO:0000256" key="4">
    <source>
        <dbReference type="ARBA" id="ARBA00022816"/>
    </source>
</evidence>